<evidence type="ECO:0000313" key="2">
    <source>
        <dbReference type="Proteomes" id="UP000216442"/>
    </source>
</evidence>
<evidence type="ECO:0000313" key="1">
    <source>
        <dbReference type="EMBL" id="PAQ06585.1"/>
    </source>
</evidence>
<protein>
    <submittedName>
        <fullName evidence="1">Uncharacterized protein</fullName>
    </submittedName>
</protein>
<gene>
    <name evidence="1" type="ORF">CIT26_26040</name>
</gene>
<name>A0A271LGR4_9HYPH</name>
<dbReference type="EMBL" id="NPKJ01000066">
    <property type="protein sequence ID" value="PAQ06585.1"/>
    <property type="molecule type" value="Genomic_DNA"/>
</dbReference>
<reference evidence="1 2" key="1">
    <citation type="submission" date="2017-08" db="EMBL/GenBank/DDBJ databases">
        <title>Mesorhizobium wenxinae sp. nov., a novel rhizobial species isolated from root nodules of chickpea (Cicer arietinum L.).</title>
        <authorList>
            <person name="Zhang J."/>
        </authorList>
    </citation>
    <scope>NUCLEOTIDE SEQUENCE [LARGE SCALE GENOMIC DNA]</scope>
    <source>
        <strain evidence="1 2">SDW018</strain>
    </source>
</reference>
<sequence length="168" mass="18805">MHFIALDPLPWGEIEPGKWARIGHVDKSPVVGMTVEVLTRPWAARTNQPECKPGHLYNFALMAHDGRKFDYGRLLETTRRLHPKVVHICLDNFEDSLRLTIPAVLGSAAIIAIVEELLERARTHVSRSRNPVAPDADSIASEWPEYVLGPKDPLSFLGPDMPCSFFSV</sequence>
<accession>A0A271LGR4</accession>
<dbReference type="AlphaFoldDB" id="A0A271LGR4"/>
<dbReference type="Proteomes" id="UP000216442">
    <property type="component" value="Unassembled WGS sequence"/>
</dbReference>
<comment type="caution">
    <text evidence="1">The sequence shown here is derived from an EMBL/GenBank/DDBJ whole genome shotgun (WGS) entry which is preliminary data.</text>
</comment>
<keyword evidence="2" id="KW-1185">Reference proteome</keyword>
<organism evidence="1 2">
    <name type="scientific">Mesorhizobium temperatum</name>
    <dbReference type="NCBI Taxonomy" id="241416"/>
    <lineage>
        <taxon>Bacteria</taxon>
        <taxon>Pseudomonadati</taxon>
        <taxon>Pseudomonadota</taxon>
        <taxon>Alphaproteobacteria</taxon>
        <taxon>Hyphomicrobiales</taxon>
        <taxon>Phyllobacteriaceae</taxon>
        <taxon>Mesorhizobium</taxon>
    </lineage>
</organism>
<proteinExistence type="predicted"/>